<reference evidence="4 5" key="1">
    <citation type="submission" date="2021-06" db="EMBL/GenBank/DDBJ databases">
        <title>Enterococcus alishanensis sp. nov., a novel lactic acid bacterium isolated from fresh coffee beans.</title>
        <authorList>
            <person name="Chen Y.-S."/>
        </authorList>
    </citation>
    <scope>NUCLEOTIDE SEQUENCE [LARGE SCALE GENOMIC DNA]</scope>
    <source>
        <strain evidence="4 5">ALS3</strain>
    </source>
</reference>
<dbReference type="Pfam" id="PF01553">
    <property type="entry name" value="Acyltransferase"/>
    <property type="match status" value="1"/>
</dbReference>
<name>A0ABS6TFE4_9ENTE</name>
<evidence type="ECO:0000256" key="1">
    <source>
        <dbReference type="ARBA" id="ARBA00022679"/>
    </source>
</evidence>
<evidence type="ECO:0000313" key="5">
    <source>
        <dbReference type="Proteomes" id="UP000774130"/>
    </source>
</evidence>
<protein>
    <submittedName>
        <fullName evidence="4">1-acyl-sn-glycerol-3-phosphate acyltransferase</fullName>
    </submittedName>
</protein>
<dbReference type="EMBL" id="JAHUZB010000005">
    <property type="protein sequence ID" value="MBV7391560.1"/>
    <property type="molecule type" value="Genomic_DNA"/>
</dbReference>
<dbReference type="PANTHER" id="PTHR10434:SF40">
    <property type="entry name" value="1-ACYL-SN-GLYCEROL-3-PHOSPHATE ACYLTRANSFERASE"/>
    <property type="match status" value="1"/>
</dbReference>
<organism evidence="4 5">
    <name type="scientific">Enterococcus alishanensis</name>
    <dbReference type="NCBI Taxonomy" id="1303817"/>
    <lineage>
        <taxon>Bacteria</taxon>
        <taxon>Bacillati</taxon>
        <taxon>Bacillota</taxon>
        <taxon>Bacilli</taxon>
        <taxon>Lactobacillales</taxon>
        <taxon>Enterococcaceae</taxon>
        <taxon>Enterococcus</taxon>
    </lineage>
</organism>
<evidence type="ECO:0000259" key="3">
    <source>
        <dbReference type="SMART" id="SM00563"/>
    </source>
</evidence>
<dbReference type="PANTHER" id="PTHR10434">
    <property type="entry name" value="1-ACYL-SN-GLYCEROL-3-PHOSPHATE ACYLTRANSFERASE"/>
    <property type="match status" value="1"/>
</dbReference>
<dbReference type="Proteomes" id="UP000774130">
    <property type="component" value="Unassembled WGS sequence"/>
</dbReference>
<dbReference type="CDD" id="cd07989">
    <property type="entry name" value="LPLAT_AGPAT-like"/>
    <property type="match status" value="1"/>
</dbReference>
<dbReference type="InterPro" id="IPR002123">
    <property type="entry name" value="Plipid/glycerol_acylTrfase"/>
</dbReference>
<keyword evidence="2 4" id="KW-0012">Acyltransferase</keyword>
<keyword evidence="5" id="KW-1185">Reference proteome</keyword>
<gene>
    <name evidence="4" type="ORF">KUA55_12800</name>
</gene>
<comment type="caution">
    <text evidence="4">The sequence shown here is derived from an EMBL/GenBank/DDBJ whole genome shotgun (WGS) entry which is preliminary data.</text>
</comment>
<keyword evidence="1" id="KW-0808">Transferase</keyword>
<evidence type="ECO:0000256" key="2">
    <source>
        <dbReference type="ARBA" id="ARBA00023315"/>
    </source>
</evidence>
<dbReference type="RefSeq" id="WP_218326773.1">
    <property type="nucleotide sequence ID" value="NZ_JAHUZB010000005.1"/>
</dbReference>
<dbReference type="SMART" id="SM00563">
    <property type="entry name" value="PlsC"/>
    <property type="match status" value="1"/>
</dbReference>
<feature type="domain" description="Phospholipid/glycerol acyltransferase" evidence="3">
    <location>
        <begin position="35"/>
        <end position="145"/>
    </location>
</feature>
<accession>A0ABS6TFE4</accession>
<sequence>MFFRFIRGFVRIFLGLINGNAHYQMQENLPKDKNYILVAPHRTWWDPFYLALGASPKQFAFLAKEELYKNAVIRYILVHLNAFPVDRDKPGPSVIKRPVKLLKDSDKGLIMFPSGTRHSSDLKGGMALIARLAKVPIVPSVYQGPVKFSDLFKRRPVYVRYGAPIDISDIKKLDTAGLAEIERRVQTAFNQLDYEINPDYKYLPNKKSSEQD</sequence>
<proteinExistence type="predicted"/>
<evidence type="ECO:0000313" key="4">
    <source>
        <dbReference type="EMBL" id="MBV7391560.1"/>
    </source>
</evidence>
<dbReference type="GO" id="GO:0016746">
    <property type="term" value="F:acyltransferase activity"/>
    <property type="evidence" value="ECO:0007669"/>
    <property type="project" value="UniProtKB-KW"/>
</dbReference>